<dbReference type="InterPro" id="IPR000182">
    <property type="entry name" value="GNAT_dom"/>
</dbReference>
<dbReference type="PROSITE" id="PS51186">
    <property type="entry name" value="GNAT"/>
    <property type="match status" value="1"/>
</dbReference>
<dbReference type="STRING" id="715226.ABI_43260"/>
<dbReference type="eggNOG" id="COG1670">
    <property type="taxonomic scope" value="Bacteria"/>
</dbReference>
<dbReference type="PANTHER" id="PTHR43792">
    <property type="entry name" value="GNAT FAMILY, PUTATIVE (AFU_ORTHOLOGUE AFUA_3G00765)-RELATED-RELATED"/>
    <property type="match status" value="1"/>
</dbReference>
<dbReference type="Gene3D" id="3.40.630.30">
    <property type="match status" value="1"/>
</dbReference>
<sequence>MADGGIAPDTVLAMLRGLANTIRPTCDPAAWWIIEDDEIIGLCSITAGPTDAAIDIGYGVATSRQGRGAASRGVGEVLKWATERPDLIAVTAETSVANLASQRVLERNGFQRAGTRTDAEDGELICWRKAVGA</sequence>
<evidence type="ECO:0000259" key="1">
    <source>
        <dbReference type="PROSITE" id="PS51186"/>
    </source>
</evidence>
<feature type="domain" description="N-acetyltransferase" evidence="1">
    <location>
        <begin position="1"/>
        <end position="132"/>
    </location>
</feature>
<accession>F4QT33</accession>
<keyword evidence="3" id="KW-1185">Reference proteome</keyword>
<dbReference type="AlphaFoldDB" id="F4QT33"/>
<keyword evidence="2" id="KW-0808">Transferase</keyword>
<protein>
    <submittedName>
        <fullName evidence="2">Acetyltransferase GNAT family protein</fullName>
    </submittedName>
</protein>
<dbReference type="GO" id="GO:0016747">
    <property type="term" value="F:acyltransferase activity, transferring groups other than amino-acyl groups"/>
    <property type="evidence" value="ECO:0007669"/>
    <property type="project" value="InterPro"/>
</dbReference>
<reference evidence="3" key="1">
    <citation type="submission" date="2011-03" db="EMBL/GenBank/DDBJ databases">
        <title>Draft genome sequence of Brevundimonas diminuta.</title>
        <authorList>
            <person name="Brown P.J.B."/>
            <person name="Buechlein A."/>
            <person name="Hemmerich C."/>
            <person name="Brun Y.V."/>
        </authorList>
    </citation>
    <scope>NUCLEOTIDE SEQUENCE [LARGE SCALE GENOMIC DNA]</scope>
    <source>
        <strain evidence="3">C19</strain>
    </source>
</reference>
<dbReference type="Proteomes" id="UP000006512">
    <property type="component" value="Unassembled WGS sequence"/>
</dbReference>
<dbReference type="HOGENOM" id="CLU_1625745_0_0_5"/>
<gene>
    <name evidence="2" type="ORF">ABI_43260</name>
</gene>
<dbReference type="Pfam" id="PF13302">
    <property type="entry name" value="Acetyltransf_3"/>
    <property type="match status" value="1"/>
</dbReference>
<dbReference type="SUPFAM" id="SSF55729">
    <property type="entry name" value="Acyl-CoA N-acyltransferases (Nat)"/>
    <property type="match status" value="1"/>
</dbReference>
<dbReference type="InterPro" id="IPR051531">
    <property type="entry name" value="N-acetyltransferase"/>
</dbReference>
<dbReference type="PANTHER" id="PTHR43792:SF13">
    <property type="entry name" value="ACETYLTRANSFERASE"/>
    <property type="match status" value="1"/>
</dbReference>
<evidence type="ECO:0000313" key="3">
    <source>
        <dbReference type="Proteomes" id="UP000006512"/>
    </source>
</evidence>
<name>F4QT33_9CAUL</name>
<proteinExistence type="predicted"/>
<organism evidence="2 3">
    <name type="scientific">Asticcacaulis biprosthecium C19</name>
    <dbReference type="NCBI Taxonomy" id="715226"/>
    <lineage>
        <taxon>Bacteria</taxon>
        <taxon>Pseudomonadati</taxon>
        <taxon>Pseudomonadota</taxon>
        <taxon>Alphaproteobacteria</taxon>
        <taxon>Caulobacterales</taxon>
        <taxon>Caulobacteraceae</taxon>
        <taxon>Asticcacaulis</taxon>
    </lineage>
</organism>
<evidence type="ECO:0000313" key="2">
    <source>
        <dbReference type="EMBL" id="EGF89903.1"/>
    </source>
</evidence>
<dbReference type="EMBL" id="GL883080">
    <property type="protein sequence ID" value="EGF89903.1"/>
    <property type="molecule type" value="Genomic_DNA"/>
</dbReference>
<dbReference type="InterPro" id="IPR016181">
    <property type="entry name" value="Acyl_CoA_acyltransferase"/>
</dbReference>